<dbReference type="SMART" id="SM00382">
    <property type="entry name" value="AAA"/>
    <property type="match status" value="1"/>
</dbReference>
<dbReference type="InterPro" id="IPR027417">
    <property type="entry name" value="P-loop_NTPase"/>
</dbReference>
<dbReference type="InterPro" id="IPR050334">
    <property type="entry name" value="Molybdenum_import_ModC"/>
</dbReference>
<feature type="domain" description="ABC transporter" evidence="10">
    <location>
        <begin position="2"/>
        <end position="236"/>
    </location>
</feature>
<dbReference type="InterPro" id="IPR005116">
    <property type="entry name" value="Transp-assoc_OB_typ1"/>
</dbReference>
<dbReference type="Gene3D" id="3.40.50.300">
    <property type="entry name" value="P-loop containing nucleotide triphosphate hydrolases"/>
    <property type="match status" value="1"/>
</dbReference>
<dbReference type="SUPFAM" id="SSF50331">
    <property type="entry name" value="MOP-like"/>
    <property type="match status" value="1"/>
</dbReference>
<dbReference type="InterPro" id="IPR003593">
    <property type="entry name" value="AAA+_ATPase"/>
</dbReference>
<dbReference type="InterPro" id="IPR003439">
    <property type="entry name" value="ABC_transporter-like_ATP-bd"/>
</dbReference>
<reference evidence="13" key="1">
    <citation type="journal article" date="2019" name="Int. J. Syst. Evol. Microbiol.">
        <title>The Global Catalogue of Microorganisms (GCM) 10K type strain sequencing project: providing services to taxonomists for standard genome sequencing and annotation.</title>
        <authorList>
            <consortium name="The Broad Institute Genomics Platform"/>
            <consortium name="The Broad Institute Genome Sequencing Center for Infectious Disease"/>
            <person name="Wu L."/>
            <person name="Ma J."/>
        </authorList>
    </citation>
    <scope>NUCLEOTIDE SEQUENCE [LARGE SCALE GENOMIC DNA]</scope>
    <source>
        <strain evidence="13">KCTC 52094</strain>
    </source>
</reference>
<dbReference type="PROSITE" id="PS00211">
    <property type="entry name" value="ABC_TRANSPORTER_1"/>
    <property type="match status" value="1"/>
</dbReference>
<keyword evidence="5" id="KW-0547">Nucleotide-binding</keyword>
<keyword evidence="4" id="KW-0997">Cell inner membrane</keyword>
<dbReference type="InterPro" id="IPR004606">
    <property type="entry name" value="Mop_domain"/>
</dbReference>
<dbReference type="GO" id="GO:0005524">
    <property type="term" value="F:ATP binding"/>
    <property type="evidence" value="ECO:0007669"/>
    <property type="project" value="UniProtKB-KW"/>
</dbReference>
<dbReference type="RefSeq" id="WP_379599829.1">
    <property type="nucleotide sequence ID" value="NZ_JBHRTN010000029.1"/>
</dbReference>
<keyword evidence="1" id="KW-0813">Transport</keyword>
<evidence type="ECO:0000313" key="13">
    <source>
        <dbReference type="Proteomes" id="UP001595593"/>
    </source>
</evidence>
<dbReference type="InterPro" id="IPR017871">
    <property type="entry name" value="ABC_transporter-like_CS"/>
</dbReference>
<dbReference type="PANTHER" id="PTHR43514">
    <property type="entry name" value="ABC TRANSPORTER I FAMILY MEMBER 10"/>
    <property type="match status" value="1"/>
</dbReference>
<evidence type="ECO:0000256" key="6">
    <source>
        <dbReference type="ARBA" id="ARBA00022840"/>
    </source>
</evidence>
<evidence type="ECO:0000256" key="8">
    <source>
        <dbReference type="ARBA" id="ARBA00023136"/>
    </source>
</evidence>
<name>A0ABV7G9L2_9PROT</name>
<dbReference type="PROSITE" id="PS50893">
    <property type="entry name" value="ABC_TRANSPORTER_2"/>
    <property type="match status" value="1"/>
</dbReference>
<gene>
    <name evidence="12" type="primary">modC</name>
    <name evidence="12" type="ORF">ACFOD4_21850</name>
</gene>
<evidence type="ECO:0000259" key="11">
    <source>
        <dbReference type="PROSITE" id="PS51866"/>
    </source>
</evidence>
<dbReference type="Pfam" id="PF00005">
    <property type="entry name" value="ABC_tran"/>
    <property type="match status" value="1"/>
</dbReference>
<accession>A0ABV7G9L2</accession>
<dbReference type="SUPFAM" id="SSF52540">
    <property type="entry name" value="P-loop containing nucleoside triphosphate hydrolases"/>
    <property type="match status" value="1"/>
</dbReference>
<dbReference type="InterPro" id="IPR011868">
    <property type="entry name" value="ModC_ABC_ATP-bd"/>
</dbReference>
<sequence length="367" mass="39570">MLQVQLQHRFRGTSGFSLDVDFAAPAAGVTAVFGPSGCGKSTLLTALAGLLMPQHGRIVLGCRVLLDTAHQVALPPEQRRCGMVFQDARLFPHLSVHRNLRYGERRAPAAAQGPDFASVVELLGIDHLLARRPGHLSGGEKQRVALGRALLSRPSMLLMDEPLAALDAARKAELLPFLARLRETLRVPVVYVTHALDEVDQLADFLVLMENGQTLASGTVEVMSTRTDLPLVHRRDAGAVLPCRVLTHDRGRGLTRLSFAGGEIQVPLRSEEPGTALRLRILARDVSIATVEPRHLSMQNVLPGVLQSIKPVAAHEAMLHIRLGDSTLLARVTQDAVSRLGLAQGASIWALVKSVAFTAGPAVEDIQ</sequence>
<evidence type="ECO:0000259" key="10">
    <source>
        <dbReference type="PROSITE" id="PS50893"/>
    </source>
</evidence>
<dbReference type="PANTHER" id="PTHR43514:SF4">
    <property type="entry name" value="ABC TRANSPORTER I FAMILY MEMBER 10"/>
    <property type="match status" value="1"/>
</dbReference>
<evidence type="ECO:0000256" key="4">
    <source>
        <dbReference type="ARBA" id="ARBA00022519"/>
    </source>
</evidence>
<dbReference type="EMBL" id="JBHRTN010000029">
    <property type="protein sequence ID" value="MFC3127717.1"/>
    <property type="molecule type" value="Genomic_DNA"/>
</dbReference>
<dbReference type="NCBIfam" id="TIGR02142">
    <property type="entry name" value="modC_ABC"/>
    <property type="match status" value="1"/>
</dbReference>
<organism evidence="12 13">
    <name type="scientific">Teichococcus globiformis</name>
    <dbReference type="NCBI Taxonomy" id="2307229"/>
    <lineage>
        <taxon>Bacteria</taxon>
        <taxon>Pseudomonadati</taxon>
        <taxon>Pseudomonadota</taxon>
        <taxon>Alphaproteobacteria</taxon>
        <taxon>Acetobacterales</taxon>
        <taxon>Roseomonadaceae</taxon>
        <taxon>Roseomonas</taxon>
    </lineage>
</organism>
<keyword evidence="3 9" id="KW-0500">Molybdenum</keyword>
<evidence type="ECO:0000256" key="5">
    <source>
        <dbReference type="ARBA" id="ARBA00022741"/>
    </source>
</evidence>
<feature type="domain" description="Mop" evidence="11">
    <location>
        <begin position="295"/>
        <end position="361"/>
    </location>
</feature>
<evidence type="ECO:0000313" key="12">
    <source>
        <dbReference type="EMBL" id="MFC3127717.1"/>
    </source>
</evidence>
<evidence type="ECO:0000256" key="3">
    <source>
        <dbReference type="ARBA" id="ARBA00022505"/>
    </source>
</evidence>
<comment type="caution">
    <text evidence="12">The sequence shown here is derived from an EMBL/GenBank/DDBJ whole genome shotgun (WGS) entry which is preliminary data.</text>
</comment>
<keyword evidence="13" id="KW-1185">Reference proteome</keyword>
<evidence type="ECO:0000256" key="9">
    <source>
        <dbReference type="PROSITE-ProRule" id="PRU01213"/>
    </source>
</evidence>
<dbReference type="PROSITE" id="PS51866">
    <property type="entry name" value="MOP"/>
    <property type="match status" value="1"/>
</dbReference>
<proteinExistence type="predicted"/>
<dbReference type="Proteomes" id="UP001595593">
    <property type="component" value="Unassembled WGS sequence"/>
</dbReference>
<keyword evidence="2" id="KW-1003">Cell membrane</keyword>
<keyword evidence="6 12" id="KW-0067">ATP-binding</keyword>
<keyword evidence="7" id="KW-1278">Translocase</keyword>
<evidence type="ECO:0000256" key="7">
    <source>
        <dbReference type="ARBA" id="ARBA00022967"/>
    </source>
</evidence>
<evidence type="ECO:0000256" key="2">
    <source>
        <dbReference type="ARBA" id="ARBA00022475"/>
    </source>
</evidence>
<dbReference type="Gene3D" id="2.40.50.100">
    <property type="match status" value="1"/>
</dbReference>
<evidence type="ECO:0000256" key="1">
    <source>
        <dbReference type="ARBA" id="ARBA00022448"/>
    </source>
</evidence>
<dbReference type="InterPro" id="IPR008995">
    <property type="entry name" value="Mo/tungstate-bd_C_term_dom"/>
</dbReference>
<keyword evidence="8" id="KW-0472">Membrane</keyword>
<protein>
    <submittedName>
        <fullName evidence="12">Molybdenum ABC transporter ATP-binding protein</fullName>
    </submittedName>
</protein>
<dbReference type="Pfam" id="PF03459">
    <property type="entry name" value="TOBE"/>
    <property type="match status" value="1"/>
</dbReference>